<proteinExistence type="predicted"/>
<evidence type="ECO:0000313" key="1">
    <source>
        <dbReference type="EMBL" id="MFC5025365.1"/>
    </source>
</evidence>
<comment type="caution">
    <text evidence="1">The sequence shown here is derived from an EMBL/GenBank/DDBJ whole genome shotgun (WGS) entry which is preliminary data.</text>
</comment>
<accession>A0ABV9XJ06</accession>
<dbReference type="RefSeq" id="WP_345692885.1">
    <property type="nucleotide sequence ID" value="NZ_BAABIT010000001.1"/>
</dbReference>
<sequence>MPDTPAPTADPAPALGLAVRLLTAWATEPALRTAPAALPSDPGIPALAHVVAGYGVPEATGAAARAVAVWAGAAGRGPAHTGLYDGGLSGTLVGLRLGALLHPPLHRAADRLGDRLVEGAGARRWRREGVRLADYDLITGPSGMLLALCAVGGDVPAGPRLEPFTAQLGALCDGDDLGRLRTDGYTAHPHLSWLQGRINTGMGHGVAGLVAALTAALRRTGPEPTTAAALGRAAGWLAGQSYVDERGLRTWPGAATAGPPPPVAAPRQAWCYGTPGVAWALWDAADVLGDRAAAEAAADAFTTVAERYDEGFHLSGDRPGDLLGLCHGAAGVLALAEAFERYARLPAAGALRARLVRRLEDGLGRAGVREGWGPDLLTGAAGALAGLLTAGYGGSRAWLPCLGLR</sequence>
<dbReference type="PRINTS" id="PR01950">
    <property type="entry name" value="LANCSUPER"/>
</dbReference>
<keyword evidence="2" id="KW-1185">Reference proteome</keyword>
<dbReference type="Pfam" id="PF05147">
    <property type="entry name" value="LANC_like"/>
    <property type="match status" value="1"/>
</dbReference>
<dbReference type="PRINTS" id="PR01955">
    <property type="entry name" value="LANCFRANKIA"/>
</dbReference>
<dbReference type="EMBL" id="JBHSJD010000020">
    <property type="protein sequence ID" value="MFC5025365.1"/>
    <property type="molecule type" value="Genomic_DNA"/>
</dbReference>
<dbReference type="InterPro" id="IPR007822">
    <property type="entry name" value="LANC-like"/>
</dbReference>
<dbReference type="SMART" id="SM01260">
    <property type="entry name" value="LANC_like"/>
    <property type="match status" value="1"/>
</dbReference>
<protein>
    <submittedName>
        <fullName evidence="1">Lanthionine synthetase LanC family protein</fullName>
    </submittedName>
</protein>
<dbReference type="SUPFAM" id="SSF158745">
    <property type="entry name" value="LanC-like"/>
    <property type="match status" value="1"/>
</dbReference>
<evidence type="ECO:0000313" key="2">
    <source>
        <dbReference type="Proteomes" id="UP001595829"/>
    </source>
</evidence>
<name>A0ABV9XJ06_9ACTN</name>
<organism evidence="1 2">
    <name type="scientific">Streptomyces coeruleoprunus</name>
    <dbReference type="NCBI Taxonomy" id="285563"/>
    <lineage>
        <taxon>Bacteria</taxon>
        <taxon>Bacillati</taxon>
        <taxon>Actinomycetota</taxon>
        <taxon>Actinomycetes</taxon>
        <taxon>Kitasatosporales</taxon>
        <taxon>Streptomycetaceae</taxon>
        <taxon>Streptomyces</taxon>
    </lineage>
</organism>
<dbReference type="Gene3D" id="1.50.10.20">
    <property type="match status" value="1"/>
</dbReference>
<reference evidence="2" key="1">
    <citation type="journal article" date="2019" name="Int. J. Syst. Evol. Microbiol.">
        <title>The Global Catalogue of Microorganisms (GCM) 10K type strain sequencing project: providing services to taxonomists for standard genome sequencing and annotation.</title>
        <authorList>
            <consortium name="The Broad Institute Genomics Platform"/>
            <consortium name="The Broad Institute Genome Sequencing Center for Infectious Disease"/>
            <person name="Wu L."/>
            <person name="Ma J."/>
        </authorList>
    </citation>
    <scope>NUCLEOTIDE SEQUENCE [LARGE SCALE GENOMIC DNA]</scope>
    <source>
        <strain evidence="2">CGMCC 4.1648</strain>
    </source>
</reference>
<dbReference type="Proteomes" id="UP001595829">
    <property type="component" value="Unassembled WGS sequence"/>
</dbReference>
<gene>
    <name evidence="1" type="ORF">ACFPM3_24885</name>
</gene>